<feature type="transmembrane region" description="Helical" evidence="2">
    <location>
        <begin position="20"/>
        <end position="43"/>
    </location>
</feature>
<proteinExistence type="predicted"/>
<evidence type="ECO:0000256" key="1">
    <source>
        <dbReference type="SAM" id="MobiDB-lite"/>
    </source>
</evidence>
<feature type="region of interest" description="Disordered" evidence="1">
    <location>
        <begin position="55"/>
        <end position="78"/>
    </location>
</feature>
<keyword evidence="2" id="KW-1133">Transmembrane helix</keyword>
<dbReference type="Proteomes" id="UP000807353">
    <property type="component" value="Unassembled WGS sequence"/>
</dbReference>
<keyword evidence="2" id="KW-0812">Transmembrane</keyword>
<protein>
    <submittedName>
        <fullName evidence="3">Uncharacterized protein</fullName>
    </submittedName>
</protein>
<dbReference type="EMBL" id="MU150249">
    <property type="protein sequence ID" value="KAF9465224.1"/>
    <property type="molecule type" value="Genomic_DNA"/>
</dbReference>
<comment type="caution">
    <text evidence="3">The sequence shown here is derived from an EMBL/GenBank/DDBJ whole genome shotgun (WGS) entry which is preliminary data.</text>
</comment>
<dbReference type="AlphaFoldDB" id="A0A9P5YAP3"/>
<organism evidence="3 4">
    <name type="scientific">Collybia nuda</name>
    <dbReference type="NCBI Taxonomy" id="64659"/>
    <lineage>
        <taxon>Eukaryota</taxon>
        <taxon>Fungi</taxon>
        <taxon>Dikarya</taxon>
        <taxon>Basidiomycota</taxon>
        <taxon>Agaricomycotina</taxon>
        <taxon>Agaricomycetes</taxon>
        <taxon>Agaricomycetidae</taxon>
        <taxon>Agaricales</taxon>
        <taxon>Tricholomatineae</taxon>
        <taxon>Clitocybaceae</taxon>
        <taxon>Collybia</taxon>
    </lineage>
</organism>
<evidence type="ECO:0000313" key="3">
    <source>
        <dbReference type="EMBL" id="KAF9465224.1"/>
    </source>
</evidence>
<accession>A0A9P5YAP3</accession>
<keyword evidence="4" id="KW-1185">Reference proteome</keyword>
<evidence type="ECO:0000256" key="2">
    <source>
        <dbReference type="SAM" id="Phobius"/>
    </source>
</evidence>
<keyword evidence="2" id="KW-0472">Membrane</keyword>
<reference evidence="3" key="1">
    <citation type="submission" date="2020-11" db="EMBL/GenBank/DDBJ databases">
        <authorList>
            <consortium name="DOE Joint Genome Institute"/>
            <person name="Ahrendt S."/>
            <person name="Riley R."/>
            <person name="Andreopoulos W."/>
            <person name="Labutti K."/>
            <person name="Pangilinan J."/>
            <person name="Ruiz-Duenas F.J."/>
            <person name="Barrasa J.M."/>
            <person name="Sanchez-Garcia M."/>
            <person name="Camarero S."/>
            <person name="Miyauchi S."/>
            <person name="Serrano A."/>
            <person name="Linde D."/>
            <person name="Babiker R."/>
            <person name="Drula E."/>
            <person name="Ayuso-Fernandez I."/>
            <person name="Pacheco R."/>
            <person name="Padilla G."/>
            <person name="Ferreira P."/>
            <person name="Barriuso J."/>
            <person name="Kellner H."/>
            <person name="Castanera R."/>
            <person name="Alfaro M."/>
            <person name="Ramirez L."/>
            <person name="Pisabarro A.G."/>
            <person name="Kuo A."/>
            <person name="Tritt A."/>
            <person name="Lipzen A."/>
            <person name="He G."/>
            <person name="Yan M."/>
            <person name="Ng V."/>
            <person name="Cullen D."/>
            <person name="Martin F."/>
            <person name="Rosso M.-N."/>
            <person name="Henrissat B."/>
            <person name="Hibbett D."/>
            <person name="Martinez A.T."/>
            <person name="Grigoriev I.V."/>
        </authorList>
    </citation>
    <scope>NUCLEOTIDE SEQUENCE</scope>
    <source>
        <strain evidence="3">CBS 247.69</strain>
    </source>
</reference>
<evidence type="ECO:0000313" key="4">
    <source>
        <dbReference type="Proteomes" id="UP000807353"/>
    </source>
</evidence>
<sequence length="133" mass="14435">MPTPSIINNPPTSTHHTSHRGAIIGGTLAGLAFLASIVAFLLYCRNKRKKSHLVSDITPSGQTRGSGNINIATSKDRRYMEVPEGEAVGPIQKPRVPSSPQHRPMHDLIANITGSKNDFSQDGYRGMGIFLPY</sequence>
<name>A0A9P5YAP3_9AGAR</name>
<feature type="compositionally biased region" description="Polar residues" evidence="1">
    <location>
        <begin position="57"/>
        <end position="73"/>
    </location>
</feature>
<gene>
    <name evidence="3" type="ORF">BDZ94DRAFT_1254841</name>
</gene>